<dbReference type="Proteomes" id="UP000823388">
    <property type="component" value="Chromosome 9K"/>
</dbReference>
<reference evidence="1" key="1">
    <citation type="submission" date="2020-05" db="EMBL/GenBank/DDBJ databases">
        <title>WGS assembly of Panicum virgatum.</title>
        <authorList>
            <person name="Lovell J.T."/>
            <person name="Jenkins J."/>
            <person name="Shu S."/>
            <person name="Juenger T.E."/>
            <person name="Schmutz J."/>
        </authorList>
    </citation>
    <scope>NUCLEOTIDE SEQUENCE</scope>
    <source>
        <strain evidence="1">AP13</strain>
    </source>
</reference>
<protein>
    <submittedName>
        <fullName evidence="1">Uncharacterized protein</fullName>
    </submittedName>
</protein>
<sequence>MIASCDDAPDGQQAMMWHMNMTLRSCPRPPRASLLACRVRRVMRLSAPPGHLPPAAAAPRSEYCWNAPPRRAAVSSCCCLAYRQAGTSGGGVPADTQTLRQYSIVL</sequence>
<accession>A0A8T0NT63</accession>
<dbReference type="EMBL" id="CM029053">
    <property type="protein sequence ID" value="KAG2550416.1"/>
    <property type="molecule type" value="Genomic_DNA"/>
</dbReference>
<dbReference type="AlphaFoldDB" id="A0A8T0NT63"/>
<proteinExistence type="predicted"/>
<evidence type="ECO:0000313" key="1">
    <source>
        <dbReference type="EMBL" id="KAG2550416.1"/>
    </source>
</evidence>
<keyword evidence="2" id="KW-1185">Reference proteome</keyword>
<name>A0A8T0NT63_PANVG</name>
<evidence type="ECO:0000313" key="2">
    <source>
        <dbReference type="Proteomes" id="UP000823388"/>
    </source>
</evidence>
<gene>
    <name evidence="1" type="ORF">PVAP13_9KG342100</name>
</gene>
<organism evidence="1 2">
    <name type="scientific">Panicum virgatum</name>
    <name type="common">Blackwell switchgrass</name>
    <dbReference type="NCBI Taxonomy" id="38727"/>
    <lineage>
        <taxon>Eukaryota</taxon>
        <taxon>Viridiplantae</taxon>
        <taxon>Streptophyta</taxon>
        <taxon>Embryophyta</taxon>
        <taxon>Tracheophyta</taxon>
        <taxon>Spermatophyta</taxon>
        <taxon>Magnoliopsida</taxon>
        <taxon>Liliopsida</taxon>
        <taxon>Poales</taxon>
        <taxon>Poaceae</taxon>
        <taxon>PACMAD clade</taxon>
        <taxon>Panicoideae</taxon>
        <taxon>Panicodae</taxon>
        <taxon>Paniceae</taxon>
        <taxon>Panicinae</taxon>
        <taxon>Panicum</taxon>
        <taxon>Panicum sect. Hiantes</taxon>
    </lineage>
</organism>
<comment type="caution">
    <text evidence="1">The sequence shown here is derived from an EMBL/GenBank/DDBJ whole genome shotgun (WGS) entry which is preliminary data.</text>
</comment>